<protein>
    <submittedName>
        <fullName evidence="1">Uncharacterized protein</fullName>
    </submittedName>
</protein>
<evidence type="ECO:0000313" key="2">
    <source>
        <dbReference type="Proteomes" id="UP000006247"/>
    </source>
</evidence>
<reference evidence="1 2" key="1">
    <citation type="submission" date="2009-01" db="EMBL/GenBank/DDBJ databases">
        <authorList>
            <person name="Fulton L."/>
            <person name="Clifton S."/>
            <person name="Chinwalla A.T."/>
            <person name="Mitreva M."/>
            <person name="Sodergren E."/>
            <person name="Weinstock G."/>
            <person name="Clifton S."/>
            <person name="Dooling D.J."/>
            <person name="Fulton B."/>
            <person name="Minx P."/>
            <person name="Pepin K.H."/>
            <person name="Johnson M."/>
            <person name="Bhonagiri V."/>
            <person name="Nash W.E."/>
            <person name="Mardis E.R."/>
            <person name="Wilson R.K."/>
        </authorList>
    </citation>
    <scope>NUCLEOTIDE SEQUENCE [LARGE SCALE GENOMIC DNA]</scope>
    <source>
        <strain evidence="1 2">ATCC 33806</strain>
    </source>
</reference>
<proteinExistence type="predicted"/>
<gene>
    <name evidence="1" type="ORF">CORMATOL_00843</name>
</gene>
<comment type="caution">
    <text evidence="1">The sequence shown here is derived from an EMBL/GenBank/DDBJ whole genome shotgun (WGS) entry which is preliminary data.</text>
</comment>
<dbReference type="HOGENOM" id="CLU_2449615_0_0_11"/>
<organism evidence="1 2">
    <name type="scientific">Corynebacterium matruchotii ATCC 33806</name>
    <dbReference type="NCBI Taxonomy" id="566549"/>
    <lineage>
        <taxon>Bacteria</taxon>
        <taxon>Bacillati</taxon>
        <taxon>Actinomycetota</taxon>
        <taxon>Actinomycetes</taxon>
        <taxon>Mycobacteriales</taxon>
        <taxon>Corynebacteriaceae</taxon>
        <taxon>Corynebacterium</taxon>
    </lineage>
</organism>
<dbReference type="AlphaFoldDB" id="C0E1J2"/>
<sequence>MPGKYDSASQDIDACDHSLEVWKSKLNGIFFRFVPHWRGWSYQQLNKLPYSDVYGSWIASSSQLTKRYWFHDGLDVSRETWVGWLFLFC</sequence>
<evidence type="ECO:0000313" key="1">
    <source>
        <dbReference type="EMBL" id="EEG27526.1"/>
    </source>
</evidence>
<accession>C0E1J2</accession>
<dbReference type="Proteomes" id="UP000006247">
    <property type="component" value="Unassembled WGS sequence"/>
</dbReference>
<dbReference type="EMBL" id="ACEB01000013">
    <property type="protein sequence ID" value="EEG27526.1"/>
    <property type="molecule type" value="Genomic_DNA"/>
</dbReference>
<name>C0E1J2_9CORY</name>